<evidence type="ECO:0000256" key="1">
    <source>
        <dbReference type="SAM" id="MobiDB-lite"/>
    </source>
</evidence>
<feature type="region of interest" description="Disordered" evidence="1">
    <location>
        <begin position="50"/>
        <end position="69"/>
    </location>
</feature>
<evidence type="ECO:0000313" key="3">
    <source>
        <dbReference type="Proteomes" id="UP000000657"/>
    </source>
</evidence>
<dbReference type="HOGENOM" id="CLU_2769822_0_0_11"/>
<dbReference type="EMBL" id="CT573213">
    <property type="protein sequence ID" value="CAJ59637.1"/>
    <property type="molecule type" value="Genomic_DNA"/>
</dbReference>
<accession>Q0RS28</accession>
<organism evidence="2 3">
    <name type="scientific">Frankia alni (strain DSM 45986 / CECT 9034 / ACN14a)</name>
    <dbReference type="NCBI Taxonomy" id="326424"/>
    <lineage>
        <taxon>Bacteria</taxon>
        <taxon>Bacillati</taxon>
        <taxon>Actinomycetota</taxon>
        <taxon>Actinomycetes</taxon>
        <taxon>Frankiales</taxon>
        <taxon>Frankiaceae</taxon>
        <taxon>Frankia</taxon>
    </lineage>
</organism>
<gene>
    <name evidence="2" type="ordered locus">FRAAL0972</name>
</gene>
<dbReference type="Proteomes" id="UP000000657">
    <property type="component" value="Chromosome"/>
</dbReference>
<name>Q0RS28_FRAAA</name>
<keyword evidence="3" id="KW-1185">Reference proteome</keyword>
<reference evidence="2 3" key="1">
    <citation type="journal article" date="2007" name="Genome Res.">
        <title>Genome characteristics of facultatively symbiotic Frankia sp. strains reflect host range and host plant biogeography.</title>
        <authorList>
            <person name="Normand P."/>
            <person name="Lapierre P."/>
            <person name="Tisa L.S."/>
            <person name="Gogarten J.P."/>
            <person name="Alloisio N."/>
            <person name="Bagnarol E."/>
            <person name="Bassi C.A."/>
            <person name="Berry A.M."/>
            <person name="Bickhart D.M."/>
            <person name="Choisne N."/>
            <person name="Couloux A."/>
            <person name="Cournoyer B."/>
            <person name="Cruveiller S."/>
            <person name="Daubin V."/>
            <person name="Demange N."/>
            <person name="Francino M.P."/>
            <person name="Goltsman E."/>
            <person name="Huang Y."/>
            <person name="Kopp O.R."/>
            <person name="Labarre L."/>
            <person name="Lapidus A."/>
            <person name="Lavire C."/>
            <person name="Marechal J."/>
            <person name="Martinez M."/>
            <person name="Mastronunzio J.E."/>
            <person name="Mullin B.C."/>
            <person name="Niemann J."/>
            <person name="Pujic P."/>
            <person name="Rawnsley T."/>
            <person name="Rouy Z."/>
            <person name="Schenowitz C."/>
            <person name="Sellstedt A."/>
            <person name="Tavares F."/>
            <person name="Tomkins J.P."/>
            <person name="Vallenet D."/>
            <person name="Valverde C."/>
            <person name="Wall L.G."/>
            <person name="Wang Y."/>
            <person name="Medigue C."/>
            <person name="Benson D.R."/>
        </authorList>
    </citation>
    <scope>NUCLEOTIDE SEQUENCE [LARGE SCALE GENOMIC DNA]</scope>
    <source>
        <strain evidence="3">DSM 45986 / CECT 9034 / ACN14a</strain>
    </source>
</reference>
<dbReference type="KEGG" id="fal:FRAAL0972"/>
<evidence type="ECO:0000313" key="2">
    <source>
        <dbReference type="EMBL" id="CAJ59637.1"/>
    </source>
</evidence>
<dbReference type="AlphaFoldDB" id="Q0RS28"/>
<proteinExistence type="predicted"/>
<sequence>MTVASSTGTPAVGVRLRGDLWRRDGPDAALPATHGSAHQGQISMRYPQHCASPTKLDTTPANAARLTDQ</sequence>
<protein>
    <submittedName>
        <fullName evidence="2">Uncharacterized protein</fullName>
    </submittedName>
</protein>